<dbReference type="InterPro" id="IPR003734">
    <property type="entry name" value="DUF155"/>
</dbReference>
<evidence type="ECO:0000256" key="2">
    <source>
        <dbReference type="SAM" id="MobiDB-lite"/>
    </source>
</evidence>
<dbReference type="PANTHER" id="PTHR16255:SF4">
    <property type="entry name" value="SPORULATION PROTEIN RMD8"/>
    <property type="match status" value="1"/>
</dbReference>
<evidence type="ECO:0000256" key="3">
    <source>
        <dbReference type="SAM" id="Phobius"/>
    </source>
</evidence>
<reference evidence="5" key="2">
    <citation type="journal article" date="2023" name="Proc. Natl. Acad. Sci. U.S.A.">
        <title>A global phylogenomic analysis of the shiitake genus Lentinula.</title>
        <authorList>
            <person name="Sierra-Patev S."/>
            <person name="Min B."/>
            <person name="Naranjo-Ortiz M."/>
            <person name="Looney B."/>
            <person name="Konkel Z."/>
            <person name="Slot J.C."/>
            <person name="Sakamoto Y."/>
            <person name="Steenwyk J.L."/>
            <person name="Rokas A."/>
            <person name="Carro J."/>
            <person name="Camarero S."/>
            <person name="Ferreira P."/>
            <person name="Molpeceres G."/>
            <person name="Ruiz-Duenas F.J."/>
            <person name="Serrano A."/>
            <person name="Henrissat B."/>
            <person name="Drula E."/>
            <person name="Hughes K.W."/>
            <person name="Mata J.L."/>
            <person name="Ishikawa N.K."/>
            <person name="Vargas-Isla R."/>
            <person name="Ushijima S."/>
            <person name="Smith C.A."/>
            <person name="Donoghue J."/>
            <person name="Ahrendt S."/>
            <person name="Andreopoulos W."/>
            <person name="He G."/>
            <person name="LaButti K."/>
            <person name="Lipzen A."/>
            <person name="Ng V."/>
            <person name="Riley R."/>
            <person name="Sandor L."/>
            <person name="Barry K."/>
            <person name="Martinez A.T."/>
            <person name="Xiao Y."/>
            <person name="Gibbons J.G."/>
            <person name="Terashima K."/>
            <person name="Grigoriev I.V."/>
            <person name="Hibbett D."/>
        </authorList>
    </citation>
    <scope>NUCLEOTIDE SEQUENCE</scope>
    <source>
        <strain evidence="5">ET3784</strain>
    </source>
</reference>
<proteinExistence type="inferred from homology"/>
<comment type="similarity">
    <text evidence="1">Belongs to the RMD1/sif2 family.</text>
</comment>
<feature type="compositionally biased region" description="Polar residues" evidence="2">
    <location>
        <begin position="63"/>
        <end position="72"/>
    </location>
</feature>
<feature type="transmembrane region" description="Helical" evidence="3">
    <location>
        <begin position="481"/>
        <end position="506"/>
    </location>
</feature>
<evidence type="ECO:0000313" key="5">
    <source>
        <dbReference type="EMBL" id="KAJ3728043.1"/>
    </source>
</evidence>
<organism evidence="5 6">
    <name type="scientific">Lentinula guzmanii</name>
    <dbReference type="NCBI Taxonomy" id="2804957"/>
    <lineage>
        <taxon>Eukaryota</taxon>
        <taxon>Fungi</taxon>
        <taxon>Dikarya</taxon>
        <taxon>Basidiomycota</taxon>
        <taxon>Agaricomycotina</taxon>
        <taxon>Agaricomycetes</taxon>
        <taxon>Agaricomycetidae</taxon>
        <taxon>Agaricales</taxon>
        <taxon>Marasmiineae</taxon>
        <taxon>Omphalotaceae</taxon>
        <taxon>Lentinula</taxon>
    </lineage>
</organism>
<feature type="domain" description="DUF155" evidence="4">
    <location>
        <begin position="280"/>
        <end position="456"/>
    </location>
</feature>
<reference evidence="5" key="1">
    <citation type="submission" date="2022-08" db="EMBL/GenBank/DDBJ databases">
        <authorList>
            <consortium name="DOE Joint Genome Institute"/>
            <person name="Min B."/>
            <person name="Sierra-Patev S."/>
            <person name="Naranjo-Ortiz M."/>
            <person name="Looney B."/>
            <person name="Konkel Z."/>
            <person name="Slot J.C."/>
            <person name="Sakamoto Y."/>
            <person name="Steenwyk J.L."/>
            <person name="Rokas A."/>
            <person name="Carro J."/>
            <person name="Camarero S."/>
            <person name="Ferreira P."/>
            <person name="Molpeceres G."/>
            <person name="Ruiz-duenas F.J."/>
            <person name="Serrano A."/>
            <person name="Henrissat B."/>
            <person name="Drula E."/>
            <person name="Hughes K.W."/>
            <person name="Mata J.L."/>
            <person name="Ishikawa N.K."/>
            <person name="Vargas-Isla R."/>
            <person name="Ushijima S."/>
            <person name="Smith C.A."/>
            <person name="Ahrendt S."/>
            <person name="Andreopoulos W."/>
            <person name="He G."/>
            <person name="LaButti K."/>
            <person name="Lipzen A."/>
            <person name="Ng V."/>
            <person name="Riley R."/>
            <person name="Sandor L."/>
            <person name="Barry K."/>
            <person name="Martinez A.T."/>
            <person name="Xiao Y."/>
            <person name="Gibbons J.G."/>
            <person name="Terashima K."/>
            <person name="Hibbett D.S."/>
            <person name="Grigoriev I.V."/>
        </authorList>
    </citation>
    <scope>NUCLEOTIDE SEQUENCE</scope>
    <source>
        <strain evidence="5">ET3784</strain>
    </source>
</reference>
<dbReference type="Proteomes" id="UP001176059">
    <property type="component" value="Unassembled WGS sequence"/>
</dbReference>
<dbReference type="GO" id="GO:0005739">
    <property type="term" value="C:mitochondrion"/>
    <property type="evidence" value="ECO:0007669"/>
    <property type="project" value="UniProtKB-ARBA"/>
</dbReference>
<feature type="region of interest" description="Disordered" evidence="2">
    <location>
        <begin position="204"/>
        <end position="265"/>
    </location>
</feature>
<gene>
    <name evidence="5" type="ORF">DFJ43DRAFT_536027</name>
</gene>
<dbReference type="EMBL" id="JANVFO010000040">
    <property type="protein sequence ID" value="KAJ3728043.1"/>
    <property type="molecule type" value="Genomic_DNA"/>
</dbReference>
<evidence type="ECO:0000256" key="1">
    <source>
        <dbReference type="ARBA" id="ARBA00008306"/>
    </source>
</evidence>
<dbReference type="PANTHER" id="PTHR16255">
    <property type="entry name" value="REQUIRED FOR MEIOTIC NUCLEAR DIVISION PROTEIN 1 HOMOLOG"/>
    <property type="match status" value="1"/>
</dbReference>
<dbReference type="AlphaFoldDB" id="A0AA38JFD2"/>
<evidence type="ECO:0000313" key="6">
    <source>
        <dbReference type="Proteomes" id="UP001176059"/>
    </source>
</evidence>
<keyword evidence="3" id="KW-0472">Membrane</keyword>
<accession>A0AA38JFD2</accession>
<feature type="compositionally biased region" description="Low complexity" evidence="2">
    <location>
        <begin position="239"/>
        <end position="251"/>
    </location>
</feature>
<name>A0AA38JFD2_9AGAR</name>
<evidence type="ECO:0000259" key="4">
    <source>
        <dbReference type="Pfam" id="PF02582"/>
    </source>
</evidence>
<sequence length="542" mass="60375">MSRLEPPVHLPSASQLPGPKHSRRPKGRISSLNVPPNAGGPPLGPSMARRVSISGLSKAGAKSQRTSKTSQKLVVLPSAPQTKPIPGEEDEDIIGYETDAGIRMRDYKSQAERMSKEQRKRAGIKRITAYCIAESLKMKLLASFLKREHNVGPRVFDEALYAMYHLPLLPGYGPNSNIRSSAPVKTNDGKSVLARLSEAEEMGYQGSYFPQETESYPNEDGYMTSSSPTETRQALNEESPFSPTSYVSSSPETIRQQRKPSSSRIDIEREQVPPQENAEVVFFEYGVVVCFGLTEGEEKSILEDVENAGILRRKISEERWEIEECHFAHDPNIAYPRIYNDFFTLKSRSHLLKLSIAHALAQSTLLAHFESNARQVLSSPQTLAIPQQLADKGALQLKRREALKLTGRLFTLRRDVNLVSNVLDVPELFWSEASLKELYVAVREYMEISGRVQVLNEKLGMASDFLEAIHDHLNNSAMERITWIVIWLIVVAILVELGEVVARLVVHATTVGGSKGFVASAVQNISREDALRALDRMALQSV</sequence>
<keyword evidence="3" id="KW-1133">Transmembrane helix</keyword>
<keyword evidence="6" id="KW-1185">Reference proteome</keyword>
<feature type="region of interest" description="Disordered" evidence="2">
    <location>
        <begin position="1"/>
        <end position="90"/>
    </location>
</feature>
<feature type="compositionally biased region" description="Polar residues" evidence="2">
    <location>
        <begin position="223"/>
        <end position="236"/>
    </location>
</feature>
<dbReference type="InterPro" id="IPR051624">
    <property type="entry name" value="RMD1/Sad1-interacting"/>
</dbReference>
<dbReference type="Pfam" id="PF02582">
    <property type="entry name" value="DUF155"/>
    <property type="match status" value="1"/>
</dbReference>
<comment type="caution">
    <text evidence="5">The sequence shown here is derived from an EMBL/GenBank/DDBJ whole genome shotgun (WGS) entry which is preliminary data.</text>
</comment>
<keyword evidence="3" id="KW-0812">Transmembrane</keyword>
<protein>
    <submittedName>
        <fullName evidence="5">DUF155-domain-containing protein</fullName>
    </submittedName>
</protein>